<dbReference type="OrthoDB" id="5479991at2"/>
<feature type="compositionally biased region" description="Low complexity" evidence="1">
    <location>
        <begin position="20"/>
        <end position="45"/>
    </location>
</feature>
<accession>A0A5C6XB49</accession>
<sequence>MLLLTQSLGCRSSSPDRPASEASLAESAPSTTSAPSPGEPQPGSSERCDEPMLISVAEEMFLQAGGSDPAAEALRQSCAGEHGVQGCSCAALQGYLTTSTLVRTQLARCCASSELCARDGLCQPANPAGERWLEELQMAVKVTRSLGQLELVCESPALCEAAASGCAQTVGCTHSGRCGVDDEGQCAATRVEHCRESGGCIESGRCSLSPSGTGCVIASEEDCAQSERCLVDGQCAYSDAFGCEAATEEHCLNSAGCREQGRCSLSAAPEDLASDKRGRICFSASNLALKQARLALSDALARASLAPLREGLARVKTGQAELEAFLTFSPRQVDPDLPSTERRRYIVAIVIEPDHETTYVVPCEEYLALQRELVPPTRWRQEGFVLEAQAQRLSAGDQVLIDRSAEYCSGESSSEWRTTSLESWVGPVVTLREYSEFTDNEYELAQISWRTLDLHHGEPASLTRLVEEASLVEAFKDDVWVSDRIASFLQIAERRLAEGHISRSELDEARKWVADFEAEASLVELLTLFNERLRGSEFIALNPQQVPYGFAYFDPARGQVALRLAIARLAGPGLTDFITLGLMVDIRPEYRDAFQRADDEGWLIGGEQTPLKLDLHERELE</sequence>
<evidence type="ECO:0000313" key="2">
    <source>
        <dbReference type="EMBL" id="TXD35299.1"/>
    </source>
</evidence>
<dbReference type="RefSeq" id="WP_146974644.1">
    <property type="nucleotide sequence ID" value="NZ_VOSL01000051.1"/>
</dbReference>
<gene>
    <name evidence="2" type="ORF">FRC96_11530</name>
</gene>
<comment type="caution">
    <text evidence="2">The sequence shown here is derived from an EMBL/GenBank/DDBJ whole genome shotgun (WGS) entry which is preliminary data.</text>
</comment>
<feature type="compositionally biased region" description="Polar residues" evidence="1">
    <location>
        <begin position="1"/>
        <end position="15"/>
    </location>
</feature>
<feature type="region of interest" description="Disordered" evidence="1">
    <location>
        <begin position="1"/>
        <end position="48"/>
    </location>
</feature>
<protein>
    <submittedName>
        <fullName evidence="2">Uncharacterized protein</fullName>
    </submittedName>
</protein>
<reference evidence="2 3" key="1">
    <citation type="submission" date="2019-08" db="EMBL/GenBank/DDBJ databases">
        <title>Bradymonadales sp. TMQ2.</title>
        <authorList>
            <person name="Liang Q."/>
        </authorList>
    </citation>
    <scope>NUCLEOTIDE SEQUENCE [LARGE SCALE GENOMIC DNA]</scope>
    <source>
        <strain evidence="2 3">TMQ2</strain>
    </source>
</reference>
<dbReference type="AlphaFoldDB" id="A0A5C6XB49"/>
<proteinExistence type="predicted"/>
<evidence type="ECO:0000256" key="1">
    <source>
        <dbReference type="SAM" id="MobiDB-lite"/>
    </source>
</evidence>
<organism evidence="2 3">
    <name type="scientific">Lujinxingia vulgaris</name>
    <dbReference type="NCBI Taxonomy" id="2600176"/>
    <lineage>
        <taxon>Bacteria</taxon>
        <taxon>Deltaproteobacteria</taxon>
        <taxon>Bradymonadales</taxon>
        <taxon>Lujinxingiaceae</taxon>
        <taxon>Lujinxingia</taxon>
    </lineage>
</organism>
<name>A0A5C6XB49_9DELT</name>
<dbReference type="Proteomes" id="UP000321046">
    <property type="component" value="Unassembled WGS sequence"/>
</dbReference>
<dbReference type="EMBL" id="VOSL01000051">
    <property type="protein sequence ID" value="TXD35299.1"/>
    <property type="molecule type" value="Genomic_DNA"/>
</dbReference>
<evidence type="ECO:0000313" key="3">
    <source>
        <dbReference type="Proteomes" id="UP000321046"/>
    </source>
</evidence>